<proteinExistence type="predicted"/>
<keyword evidence="2" id="KW-1185">Reference proteome</keyword>
<name>A0A2K9NTV9_BACTC</name>
<dbReference type="GO" id="GO:0009116">
    <property type="term" value="P:nucleoside metabolic process"/>
    <property type="evidence" value="ECO:0007669"/>
    <property type="project" value="InterPro"/>
</dbReference>
<dbReference type="KEGG" id="bsto:C0V70_12780"/>
<evidence type="ECO:0000313" key="2">
    <source>
        <dbReference type="Proteomes" id="UP000235584"/>
    </source>
</evidence>
<dbReference type="RefSeq" id="WP_102244250.1">
    <property type="nucleotide sequence ID" value="NZ_CP025704.1"/>
</dbReference>
<sequence length="353" mass="40307">MKLLVFAHRGEAQAFFNQWEFAPVEFYFNGLFKTKNYYLLITGEGLKDASEKTVAVIANFKEELDEVINIGIAGSLSPKLKIGDTAWVRSSYAQNAERCEFKSFTTTQHSSLDCISAYSRVTTLEEKKMLSSFADMVDRELWSIMSAAHLFDLPAFALKLISDEAESDDFCRLVKEEAPALSKKMLQAFLEREEKMVKKAVTIVAETLEDKLLTHPKLYFTTSQARKLHTVLRGLSIKKTMSDDEIMTVLSTIIEGEGLERTPKELSKLLLMRLDQKLNPLNTKIKEKITQNLKPLMETGAQVSFDPELEQDYVQLNFQIRNTKDQKKLILALEQFNYQKIKEIFQGNLGDDV</sequence>
<protein>
    <submittedName>
        <fullName evidence="1">Uncharacterized protein</fullName>
    </submittedName>
</protein>
<dbReference type="Proteomes" id="UP000235584">
    <property type="component" value="Chromosome"/>
</dbReference>
<dbReference type="GO" id="GO:0003824">
    <property type="term" value="F:catalytic activity"/>
    <property type="evidence" value="ECO:0007669"/>
    <property type="project" value="InterPro"/>
</dbReference>
<dbReference type="Gene3D" id="3.40.50.1580">
    <property type="entry name" value="Nucleoside phosphorylase domain"/>
    <property type="match status" value="1"/>
</dbReference>
<dbReference type="InterPro" id="IPR035994">
    <property type="entry name" value="Nucleoside_phosphorylase_sf"/>
</dbReference>
<dbReference type="SUPFAM" id="SSF53167">
    <property type="entry name" value="Purine and uridine phosphorylases"/>
    <property type="match status" value="1"/>
</dbReference>
<evidence type="ECO:0000313" key="1">
    <source>
        <dbReference type="EMBL" id="AUN98959.1"/>
    </source>
</evidence>
<reference evidence="1 2" key="1">
    <citation type="submission" date="2018-01" db="EMBL/GenBank/DDBJ databases">
        <title>Complete genome sequence of Bacteriovorax stolpii DSM12778.</title>
        <authorList>
            <person name="Tang B."/>
            <person name="Chang J."/>
        </authorList>
    </citation>
    <scope>NUCLEOTIDE SEQUENCE [LARGE SCALE GENOMIC DNA]</scope>
    <source>
        <strain evidence="1 2">DSM 12778</strain>
    </source>
</reference>
<gene>
    <name evidence="1" type="ORF">C0V70_12780</name>
</gene>
<dbReference type="AlphaFoldDB" id="A0A2K9NTV9"/>
<dbReference type="EMBL" id="CP025704">
    <property type="protein sequence ID" value="AUN98959.1"/>
    <property type="molecule type" value="Genomic_DNA"/>
</dbReference>
<organism evidence="1 2">
    <name type="scientific">Bacteriovorax stolpii</name>
    <name type="common">Bdellovibrio stolpii</name>
    <dbReference type="NCBI Taxonomy" id="960"/>
    <lineage>
        <taxon>Bacteria</taxon>
        <taxon>Pseudomonadati</taxon>
        <taxon>Bdellovibrionota</taxon>
        <taxon>Bacteriovoracia</taxon>
        <taxon>Bacteriovoracales</taxon>
        <taxon>Bacteriovoracaceae</taxon>
        <taxon>Bacteriovorax</taxon>
    </lineage>
</organism>
<accession>A0A2K9NTV9</accession>